<dbReference type="EMBL" id="JAATNW010000008">
    <property type="protein sequence ID" value="NMH61315.1"/>
    <property type="molecule type" value="Genomic_DNA"/>
</dbReference>
<accession>A0ABX1R7T8</accession>
<dbReference type="PANTHER" id="PTHR35791">
    <property type="entry name" value="UPF0754 MEMBRANE PROTEIN YHEB"/>
    <property type="match status" value="1"/>
</dbReference>
<comment type="caution">
    <text evidence="2">The sequence shown here is derived from an EMBL/GenBank/DDBJ whole genome shotgun (WGS) entry which is preliminary data.</text>
</comment>
<feature type="transmembrane region" description="Helical" evidence="1">
    <location>
        <begin position="187"/>
        <end position="205"/>
    </location>
</feature>
<dbReference type="RefSeq" id="WP_169211876.1">
    <property type="nucleotide sequence ID" value="NZ_JAATNW010000008.1"/>
</dbReference>
<keyword evidence="3" id="KW-1185">Reference proteome</keyword>
<keyword evidence="1" id="KW-0472">Membrane</keyword>
<dbReference type="PANTHER" id="PTHR35791:SF1">
    <property type="entry name" value="UPF0754 MEMBRANE PROTEIN YHEB"/>
    <property type="match status" value="1"/>
</dbReference>
<sequence length="402" mass="45951">MDWNVETLSLLSIPLISAIVGWGTNYLAVKMMFYPIEFVGIKPVFGWQGLIPAKRRQMAEIEVELVLGKLLSVEELAERIEPAALTQAIERRLHQVVRRVINDVMQESAPQLWASLPVQGKNLVYKRIENDLPHVVRKMVEDFQHNVSEILDIKELVVEQLVNNPELINEIFLTAGAREFPFIIKSGFYFGFLFGLPTMFLWHFYQAWWILPLGGLLVGYLTNWIAIKIIFEPKNPIKLGPFTIQGMFLKRQREVSIVYSDIIERKLITPQNITHVILHGSGSAQLLELIELHVNDAIERYVAVAQPYFALGVGSDNFYKMKALAVRLIFDNSEKYLHYAFDYANGALRVGDDLCQRMQALSSSEFEGVLRPAYQQDEWKLIVVGAILGMMAGFAQLYLVFM</sequence>
<name>A0ABX1R7T8_9ALTE</name>
<reference evidence="2 3" key="1">
    <citation type="submission" date="2020-03" db="EMBL/GenBank/DDBJ databases">
        <title>Alteromonas ponticola sp. nov., isolated from seawater.</title>
        <authorList>
            <person name="Yoon J.-H."/>
            <person name="Kim Y.-O."/>
        </authorList>
    </citation>
    <scope>NUCLEOTIDE SEQUENCE [LARGE SCALE GENOMIC DNA]</scope>
    <source>
        <strain evidence="2 3">MYP5</strain>
    </source>
</reference>
<keyword evidence="1" id="KW-1133">Transmembrane helix</keyword>
<evidence type="ECO:0000313" key="2">
    <source>
        <dbReference type="EMBL" id="NMH61315.1"/>
    </source>
</evidence>
<evidence type="ECO:0000256" key="1">
    <source>
        <dbReference type="SAM" id="Phobius"/>
    </source>
</evidence>
<evidence type="ECO:0000313" key="3">
    <source>
        <dbReference type="Proteomes" id="UP000709336"/>
    </source>
</evidence>
<proteinExistence type="predicted"/>
<protein>
    <submittedName>
        <fullName evidence="2">DUF445 domain-containing protein</fullName>
    </submittedName>
</protein>
<dbReference type="Proteomes" id="UP000709336">
    <property type="component" value="Unassembled WGS sequence"/>
</dbReference>
<keyword evidence="1" id="KW-0812">Transmembrane</keyword>
<organism evidence="2 3">
    <name type="scientific">Alteromonas ponticola</name>
    <dbReference type="NCBI Taxonomy" id="2720613"/>
    <lineage>
        <taxon>Bacteria</taxon>
        <taxon>Pseudomonadati</taxon>
        <taxon>Pseudomonadota</taxon>
        <taxon>Gammaproteobacteria</taxon>
        <taxon>Alteromonadales</taxon>
        <taxon>Alteromonadaceae</taxon>
        <taxon>Alteromonas/Salinimonas group</taxon>
        <taxon>Alteromonas</taxon>
    </lineage>
</organism>
<feature type="transmembrane region" description="Helical" evidence="1">
    <location>
        <begin position="12"/>
        <end position="29"/>
    </location>
</feature>
<feature type="transmembrane region" description="Helical" evidence="1">
    <location>
        <begin position="211"/>
        <end position="231"/>
    </location>
</feature>
<feature type="transmembrane region" description="Helical" evidence="1">
    <location>
        <begin position="381"/>
        <end position="401"/>
    </location>
</feature>
<gene>
    <name evidence="2" type="ORF">HCJ96_14890</name>
</gene>